<reference evidence="1 2" key="1">
    <citation type="journal article" date="2004" name="Appl. Environ. Microbiol.">
        <title>Mineralization of individual congeners of linear alkylbenzenesulfonate by defined pairs of heterotrophic bacteria.</title>
        <authorList>
            <person name="Schleheck D."/>
            <person name="Knepper T.P."/>
            <person name="Fischer K."/>
            <person name="Cook A.M."/>
        </authorList>
    </citation>
    <scope>NUCLEOTIDE SEQUENCE [LARGE SCALE GENOMIC DNA]</scope>
    <source>
        <strain evidence="2">DSM 14576 / KF-1</strain>
    </source>
</reference>
<gene>
    <name evidence="1" type="ORF">CtesDRAFT_PD4122</name>
</gene>
<evidence type="ECO:0000313" key="2">
    <source>
        <dbReference type="Proteomes" id="UP000003039"/>
    </source>
</evidence>
<comment type="caution">
    <text evidence="1">The sequence shown here is derived from an EMBL/GenBank/DDBJ whole genome shotgun (WGS) entry which is preliminary data.</text>
</comment>
<dbReference type="EMBL" id="AAUJ02000001">
    <property type="protein sequence ID" value="EED69174.1"/>
    <property type="molecule type" value="Genomic_DNA"/>
</dbReference>
<proteinExistence type="predicted"/>
<protein>
    <submittedName>
        <fullName evidence="1">Uncharacterized protein</fullName>
    </submittedName>
</protein>
<sequence>MNLNALPGLAGLVFGRPDGGSTSMGRGVASLMERLNPLKRYFVL</sequence>
<dbReference type="AlphaFoldDB" id="B7WT13"/>
<dbReference type="Proteomes" id="UP000003039">
    <property type="component" value="Unassembled WGS sequence"/>
</dbReference>
<name>B7WT13_COMTK</name>
<accession>B7WT13</accession>
<evidence type="ECO:0000313" key="1">
    <source>
        <dbReference type="EMBL" id="EED69174.1"/>
    </source>
</evidence>
<organism evidence="1 2">
    <name type="scientific">Comamonas testosteroni (strain DSM 14576 / KF-1)</name>
    <name type="common">Pseudomonas testosteroni</name>
    <dbReference type="NCBI Taxonomy" id="399795"/>
    <lineage>
        <taxon>Bacteria</taxon>
        <taxon>Pseudomonadati</taxon>
        <taxon>Pseudomonadota</taxon>
        <taxon>Betaproteobacteria</taxon>
        <taxon>Burkholderiales</taxon>
        <taxon>Comamonadaceae</taxon>
        <taxon>Comamonas</taxon>
    </lineage>
</organism>